<dbReference type="GO" id="GO:0015679">
    <property type="term" value="P:plasma membrane copper ion transport"/>
    <property type="evidence" value="ECO:0007669"/>
    <property type="project" value="TreeGrafter"/>
</dbReference>
<sequence>MTSRNANPVNPPVLGTPSTFTTVSGNPVAGRRVHASHQTAQSHDDTKAANDSLIQMRLRLADATGQVQNAGWLVELLQTLAACDRFASACHELTSQMHAHLNSVRVVLGWQGNRSRQSVVSISGVANQDNQSEEVLLYQSCLDEAITRESLGVYPLSNRDPAASKEDTSSMLSHKQLAGRDREVVSVPLVTKHGITVGSLLVIGSRGQLALQPRSLDFVAASASPIADVLMSCERSEGTRLTKLVRWYQSCSAAKRTVVLGACVAAFAAAWIPIDYQVAAPSVIEPVERQFCVAPHDGLLQTTLVEPGDVVTADQTVASMDGREVRWELAGLVAQHRRAAKQHDAHLAAHKTTDAMQAELEMQRLQSQIDLLSHREENLTLTAPISGIVLSGSMDRRQNFPVDQGQVLYEISPLDELRIELSVRGDDVSHISEGTDVEMMFAGFGNETFVAIIEKIWPQSEVRDDQNVFVAECVLANADGRLRPGMKGSAKIRGAKHSIGWVFLHRAWEQVCMRMPW</sequence>
<dbReference type="InterPro" id="IPR058792">
    <property type="entry name" value="Beta-barrel_RND_2"/>
</dbReference>
<dbReference type="Proteomes" id="UP000322699">
    <property type="component" value="Unassembled WGS sequence"/>
</dbReference>
<name>A0A5B1CDG7_9BACT</name>
<comment type="caution">
    <text evidence="4">The sequence shown here is derived from an EMBL/GenBank/DDBJ whole genome shotgun (WGS) entry which is preliminary data.</text>
</comment>
<evidence type="ECO:0000256" key="1">
    <source>
        <dbReference type="ARBA" id="ARBA00022448"/>
    </source>
</evidence>
<dbReference type="PANTHER" id="PTHR30097:SF4">
    <property type="entry name" value="SLR6042 PROTEIN"/>
    <property type="match status" value="1"/>
</dbReference>
<gene>
    <name evidence="4" type="ORF">LF1_04260</name>
</gene>
<proteinExistence type="predicted"/>
<dbReference type="GO" id="GO:0030313">
    <property type="term" value="C:cell envelope"/>
    <property type="evidence" value="ECO:0007669"/>
    <property type="project" value="TreeGrafter"/>
</dbReference>
<dbReference type="Gene3D" id="2.40.30.170">
    <property type="match status" value="1"/>
</dbReference>
<organism evidence="4 5">
    <name type="scientific">Rubripirellula obstinata</name>
    <dbReference type="NCBI Taxonomy" id="406547"/>
    <lineage>
        <taxon>Bacteria</taxon>
        <taxon>Pseudomonadati</taxon>
        <taxon>Planctomycetota</taxon>
        <taxon>Planctomycetia</taxon>
        <taxon>Pirellulales</taxon>
        <taxon>Pirellulaceae</taxon>
        <taxon>Rubripirellula</taxon>
    </lineage>
</organism>
<dbReference type="Pfam" id="PF25954">
    <property type="entry name" value="Beta-barrel_RND_2"/>
    <property type="match status" value="1"/>
</dbReference>
<reference evidence="4 5" key="1">
    <citation type="submission" date="2019-08" db="EMBL/GenBank/DDBJ databases">
        <title>Deep-cultivation of Planctomycetes and their phenomic and genomic characterization uncovers novel biology.</title>
        <authorList>
            <person name="Wiegand S."/>
            <person name="Jogler M."/>
            <person name="Boedeker C."/>
            <person name="Pinto D."/>
            <person name="Vollmers J."/>
            <person name="Rivas-Marin E."/>
            <person name="Kohn T."/>
            <person name="Peeters S.H."/>
            <person name="Heuer A."/>
            <person name="Rast P."/>
            <person name="Oberbeckmann S."/>
            <person name="Bunk B."/>
            <person name="Jeske O."/>
            <person name="Meyerdierks A."/>
            <person name="Storesund J.E."/>
            <person name="Kallscheuer N."/>
            <person name="Luecker S."/>
            <person name="Lage O.M."/>
            <person name="Pohl T."/>
            <person name="Merkel B.J."/>
            <person name="Hornburger P."/>
            <person name="Mueller R.-W."/>
            <person name="Bruemmer F."/>
            <person name="Labrenz M."/>
            <person name="Spormann A.M."/>
            <person name="Op Den Camp H."/>
            <person name="Overmann J."/>
            <person name="Amann R."/>
            <person name="Jetten M.S.M."/>
            <person name="Mascher T."/>
            <person name="Medema M.H."/>
            <person name="Devos D.P."/>
            <person name="Kaster A.-K."/>
            <person name="Ovreas L."/>
            <person name="Rohde M."/>
            <person name="Galperin M.Y."/>
            <person name="Jogler C."/>
        </authorList>
    </citation>
    <scope>NUCLEOTIDE SEQUENCE [LARGE SCALE GENOMIC DNA]</scope>
    <source>
        <strain evidence="4 5">LF1</strain>
    </source>
</reference>
<evidence type="ECO:0000259" key="3">
    <source>
        <dbReference type="Pfam" id="PF25954"/>
    </source>
</evidence>
<keyword evidence="2" id="KW-0175">Coiled coil</keyword>
<feature type="coiled-coil region" evidence="2">
    <location>
        <begin position="348"/>
        <end position="382"/>
    </location>
</feature>
<protein>
    <submittedName>
        <fullName evidence="4">HlyD family secretion protein</fullName>
    </submittedName>
</protein>
<keyword evidence="1" id="KW-0813">Transport</keyword>
<dbReference type="RefSeq" id="WP_068260112.1">
    <property type="nucleotide sequence ID" value="NZ_LWSK01000014.1"/>
</dbReference>
<dbReference type="AlphaFoldDB" id="A0A5B1CDG7"/>
<dbReference type="EMBL" id="VRLW01000001">
    <property type="protein sequence ID" value="KAA1257935.1"/>
    <property type="molecule type" value="Genomic_DNA"/>
</dbReference>
<dbReference type="PANTHER" id="PTHR30097">
    <property type="entry name" value="CATION EFFLUX SYSTEM PROTEIN CUSB"/>
    <property type="match status" value="1"/>
</dbReference>
<feature type="domain" description="CusB-like beta-barrel" evidence="3">
    <location>
        <begin position="421"/>
        <end position="494"/>
    </location>
</feature>
<dbReference type="GO" id="GO:0060003">
    <property type="term" value="P:copper ion export"/>
    <property type="evidence" value="ECO:0007669"/>
    <property type="project" value="TreeGrafter"/>
</dbReference>
<dbReference type="InterPro" id="IPR051909">
    <property type="entry name" value="MFP_Cation_Efflux"/>
</dbReference>
<dbReference type="SUPFAM" id="SSF111369">
    <property type="entry name" value="HlyD-like secretion proteins"/>
    <property type="match status" value="1"/>
</dbReference>
<evidence type="ECO:0000313" key="4">
    <source>
        <dbReference type="EMBL" id="KAA1257935.1"/>
    </source>
</evidence>
<evidence type="ECO:0000313" key="5">
    <source>
        <dbReference type="Proteomes" id="UP000322699"/>
    </source>
</evidence>
<dbReference type="OrthoDB" id="9806939at2"/>
<evidence type="ECO:0000256" key="2">
    <source>
        <dbReference type="SAM" id="Coils"/>
    </source>
</evidence>
<accession>A0A5B1CDG7</accession>
<keyword evidence="5" id="KW-1185">Reference proteome</keyword>